<dbReference type="InterPro" id="IPR026040">
    <property type="entry name" value="HyI-like"/>
</dbReference>
<gene>
    <name evidence="5" type="ORF">A4R35_04490</name>
</gene>
<organism evidence="5 6">
    <name type="scientific">Thermogemmatispora tikiterensis</name>
    <dbReference type="NCBI Taxonomy" id="1825093"/>
    <lineage>
        <taxon>Bacteria</taxon>
        <taxon>Bacillati</taxon>
        <taxon>Chloroflexota</taxon>
        <taxon>Ktedonobacteria</taxon>
        <taxon>Thermogemmatisporales</taxon>
        <taxon>Thermogemmatisporaceae</taxon>
        <taxon>Thermogemmatispora</taxon>
    </lineage>
</organism>
<evidence type="ECO:0000256" key="3">
    <source>
        <dbReference type="PIRSR" id="PIRSR006241-50"/>
    </source>
</evidence>
<accession>A0A328VGL9</accession>
<evidence type="ECO:0000313" key="5">
    <source>
        <dbReference type="EMBL" id="RAQ94783.1"/>
    </source>
</evidence>
<keyword evidence="1 2" id="KW-0413">Isomerase</keyword>
<dbReference type="AlphaFoldDB" id="A0A328VGL9"/>
<protein>
    <recommendedName>
        <fullName evidence="4">Xylose isomerase-like TIM barrel domain-containing protein</fullName>
    </recommendedName>
</protein>
<dbReference type="OrthoDB" id="9786584at2"/>
<evidence type="ECO:0000256" key="2">
    <source>
        <dbReference type="PIRNR" id="PIRNR006241"/>
    </source>
</evidence>
<dbReference type="InterPro" id="IPR013022">
    <property type="entry name" value="Xyl_isomerase-like_TIM-brl"/>
</dbReference>
<dbReference type="EMBL" id="MCIF01000002">
    <property type="protein sequence ID" value="RAQ94783.1"/>
    <property type="molecule type" value="Genomic_DNA"/>
</dbReference>
<name>A0A328VGL9_9CHLR</name>
<feature type="domain" description="Xylose isomerase-like TIM barrel" evidence="4">
    <location>
        <begin position="29"/>
        <end position="269"/>
    </location>
</feature>
<dbReference type="PIRSF" id="PIRSF006241">
    <property type="entry name" value="HyI"/>
    <property type="match status" value="1"/>
</dbReference>
<comment type="caution">
    <text evidence="5">The sequence shown here is derived from an EMBL/GenBank/DDBJ whole genome shotgun (WGS) entry which is preliminary data.</text>
</comment>
<dbReference type="InterPro" id="IPR036237">
    <property type="entry name" value="Xyl_isomerase-like_sf"/>
</dbReference>
<dbReference type="Gene3D" id="3.20.20.150">
    <property type="entry name" value="Divalent-metal-dependent TIM barrel enzymes"/>
    <property type="match status" value="1"/>
</dbReference>
<evidence type="ECO:0000256" key="1">
    <source>
        <dbReference type="ARBA" id="ARBA00023235"/>
    </source>
</evidence>
<evidence type="ECO:0000259" key="4">
    <source>
        <dbReference type="Pfam" id="PF01261"/>
    </source>
</evidence>
<dbReference type="Pfam" id="PF01261">
    <property type="entry name" value="AP_endonuc_2"/>
    <property type="match status" value="1"/>
</dbReference>
<dbReference type="GO" id="GO:0016853">
    <property type="term" value="F:isomerase activity"/>
    <property type="evidence" value="ECO:0007669"/>
    <property type="project" value="UniProtKB-KW"/>
</dbReference>
<dbReference type="InterPro" id="IPR050417">
    <property type="entry name" value="Sugar_Epim/Isomerase"/>
</dbReference>
<feature type="active site" description="Proton donor/acceptor" evidence="3">
    <location>
        <position position="252"/>
    </location>
</feature>
<sequence>MQYIAMIEAIADAPQYQFLWRELPIEERLKEAARAGFAGVDFWDWIDKDIDHLAQVAADQGIFINSVFGSRRGSLSNVADHARVLDQFRESLEMAARCGIRALFVQSDEVGPGGQVVPPARPLSEAERWQALEEGLWRLVELVDSSGLEVTLLIEPLSKLHVHGYLLRSVLDAARLVQRLNSPRLRLVFDLFHQQINEGNLINNLRATIDLVGAIHIADVPERGAPGTGEINIARIYHEMLALGYDGQVGFECVPGHSSTAEVLAAIRAIFPFPDPDSDAERR</sequence>
<feature type="active site" description="Proton donor/acceptor" evidence="3">
    <location>
        <position position="155"/>
    </location>
</feature>
<proteinExistence type="inferred from homology"/>
<comment type="similarity">
    <text evidence="2">Belongs to the hyi family.</text>
</comment>
<dbReference type="SUPFAM" id="SSF51658">
    <property type="entry name" value="Xylose isomerase-like"/>
    <property type="match status" value="1"/>
</dbReference>
<dbReference type="Proteomes" id="UP000248706">
    <property type="component" value="Unassembled WGS sequence"/>
</dbReference>
<reference evidence="5 6" key="1">
    <citation type="submission" date="2016-08" db="EMBL/GenBank/DDBJ databases">
        <title>Analysis of Carbohydrate Active Enzymes in Thermogemmatispora T81 Reveals Carbohydrate Degradation Ability.</title>
        <authorList>
            <person name="Tomazini A."/>
            <person name="Lal S."/>
            <person name="Stott M."/>
            <person name="Henrissat B."/>
            <person name="Polikarpov I."/>
            <person name="Sparling R."/>
            <person name="Levin D.B."/>
        </authorList>
    </citation>
    <scope>NUCLEOTIDE SEQUENCE [LARGE SCALE GENOMIC DNA]</scope>
    <source>
        <strain evidence="5 6">T81</strain>
    </source>
</reference>
<keyword evidence="6" id="KW-1185">Reference proteome</keyword>
<dbReference type="PANTHER" id="PTHR43489">
    <property type="entry name" value="ISOMERASE"/>
    <property type="match status" value="1"/>
</dbReference>
<evidence type="ECO:0000313" key="6">
    <source>
        <dbReference type="Proteomes" id="UP000248706"/>
    </source>
</evidence>
<dbReference type="RefSeq" id="WP_112426960.1">
    <property type="nucleotide sequence ID" value="NZ_MCIF01000002.1"/>
</dbReference>